<gene>
    <name evidence="5" type="ORF">GA0074692_2727</name>
</gene>
<dbReference type="InterPro" id="IPR039069">
    <property type="entry name" value="CE7"/>
</dbReference>
<keyword evidence="6" id="KW-1185">Reference proteome</keyword>
<dbReference type="Gene3D" id="3.40.50.1820">
    <property type="entry name" value="alpha/beta hydrolase"/>
    <property type="match status" value="1"/>
</dbReference>
<dbReference type="PANTHER" id="PTHR40111:SF1">
    <property type="entry name" value="CEPHALOSPORIN-C DEACETYLASE"/>
    <property type="match status" value="1"/>
</dbReference>
<feature type="active site" description="Charge relay system" evidence="1">
    <location>
        <position position="274"/>
    </location>
</feature>
<dbReference type="InterPro" id="IPR008391">
    <property type="entry name" value="AXE1_dom"/>
</dbReference>
<accession>A0A1C6SIY6</accession>
<dbReference type="OrthoDB" id="9770528at2"/>
<organism evidence="5 6">
    <name type="scientific">Micromonospora pallida</name>
    <dbReference type="NCBI Taxonomy" id="145854"/>
    <lineage>
        <taxon>Bacteria</taxon>
        <taxon>Bacillati</taxon>
        <taxon>Actinomycetota</taxon>
        <taxon>Actinomycetes</taxon>
        <taxon>Micromonosporales</taxon>
        <taxon>Micromonosporaceae</taxon>
        <taxon>Micromonospora</taxon>
    </lineage>
</organism>
<dbReference type="AlphaFoldDB" id="A0A1C6SIY6"/>
<dbReference type="Proteomes" id="UP000198959">
    <property type="component" value="Unassembled WGS sequence"/>
</dbReference>
<protein>
    <submittedName>
        <fullName evidence="5">Cephalosporin-C deacetylase</fullName>
    </submittedName>
</protein>
<evidence type="ECO:0000256" key="2">
    <source>
        <dbReference type="PIRSR" id="PIRSR639069-2"/>
    </source>
</evidence>
<feature type="binding site" evidence="2">
    <location>
        <position position="92"/>
    </location>
    <ligand>
        <name>substrate</name>
    </ligand>
</feature>
<dbReference type="RefSeq" id="WP_091653384.1">
    <property type="nucleotide sequence ID" value="NZ_FMHW01000002.1"/>
</dbReference>
<feature type="active site" description="Nucleophile" evidence="1">
    <location>
        <position position="188"/>
    </location>
</feature>
<proteinExistence type="predicted"/>
<reference evidence="6" key="1">
    <citation type="submission" date="2016-06" db="EMBL/GenBank/DDBJ databases">
        <authorList>
            <person name="Varghese N."/>
            <person name="Submissions Spin"/>
        </authorList>
    </citation>
    <scope>NUCLEOTIDE SEQUENCE [LARGE SCALE GENOMIC DNA]</scope>
    <source>
        <strain evidence="6">DSM 43817</strain>
    </source>
</reference>
<dbReference type="GO" id="GO:0005976">
    <property type="term" value="P:polysaccharide metabolic process"/>
    <property type="evidence" value="ECO:0007669"/>
    <property type="project" value="TreeGrafter"/>
</dbReference>
<dbReference type="GO" id="GO:0052689">
    <property type="term" value="F:carboxylic ester hydrolase activity"/>
    <property type="evidence" value="ECO:0007669"/>
    <property type="project" value="TreeGrafter"/>
</dbReference>
<name>A0A1C6SIY6_9ACTN</name>
<feature type="region of interest" description="Disordered" evidence="3">
    <location>
        <begin position="123"/>
        <end position="144"/>
    </location>
</feature>
<evidence type="ECO:0000259" key="4">
    <source>
        <dbReference type="Pfam" id="PF05448"/>
    </source>
</evidence>
<dbReference type="SUPFAM" id="SSF53474">
    <property type="entry name" value="alpha/beta-Hydrolases"/>
    <property type="match status" value="1"/>
</dbReference>
<feature type="domain" description="Acetyl xylan esterase" evidence="4">
    <location>
        <begin position="1"/>
        <end position="318"/>
    </location>
</feature>
<sequence>MPLTDLPLTELAAYRPVRREPADFDEFWTDTLAEAAGHELDATFEPVDSALRVITVHDVTFSGFGGDRVKAWLAVPAGAAEPLPCVVEFPGYGGGRGLPHENLLYAASGYAHLFMDVRGQGSGWSAGATPDHEPAGGNPQHPGFVTRGVLDPRTLYYRRLVTDAVRAVQAARAHPLVDPDQVVATGISQGGGLSLAVAALDPRLRAVAPDVPFLCDFRRGAELATAGPYREIVNYLKVHRGHVERVFDTLSYVDGVNFATRGRCPALFSVALMDASCPASTVFGAYHLYAGPRRMEVYPFNGHEGGESVQDEIRLRFFAEVLAAEGDGDGEV</sequence>
<dbReference type="Pfam" id="PF05448">
    <property type="entry name" value="AXE1"/>
    <property type="match status" value="1"/>
</dbReference>
<dbReference type="InterPro" id="IPR029058">
    <property type="entry name" value="AB_hydrolase_fold"/>
</dbReference>
<evidence type="ECO:0000256" key="1">
    <source>
        <dbReference type="PIRSR" id="PIRSR639069-1"/>
    </source>
</evidence>
<feature type="active site" description="Charge relay system" evidence="1">
    <location>
        <position position="303"/>
    </location>
</feature>
<evidence type="ECO:0000256" key="3">
    <source>
        <dbReference type="SAM" id="MobiDB-lite"/>
    </source>
</evidence>
<dbReference type="PANTHER" id="PTHR40111">
    <property type="entry name" value="CEPHALOSPORIN-C DEACETYLASE"/>
    <property type="match status" value="1"/>
</dbReference>
<dbReference type="EMBL" id="FMHW01000002">
    <property type="protein sequence ID" value="SCL29446.1"/>
    <property type="molecule type" value="Genomic_DNA"/>
</dbReference>
<evidence type="ECO:0000313" key="6">
    <source>
        <dbReference type="Proteomes" id="UP000198959"/>
    </source>
</evidence>
<evidence type="ECO:0000313" key="5">
    <source>
        <dbReference type="EMBL" id="SCL29446.1"/>
    </source>
</evidence>